<dbReference type="SUPFAM" id="SSF52540">
    <property type="entry name" value="P-loop containing nucleoside triphosphate hydrolases"/>
    <property type="match status" value="1"/>
</dbReference>
<dbReference type="Proteomes" id="UP000612282">
    <property type="component" value="Unassembled WGS sequence"/>
</dbReference>
<feature type="domain" description="NACHT" evidence="1">
    <location>
        <begin position="140"/>
        <end position="270"/>
    </location>
</feature>
<evidence type="ECO:0000259" key="1">
    <source>
        <dbReference type="Pfam" id="PF05729"/>
    </source>
</evidence>
<evidence type="ECO:0000313" key="2">
    <source>
        <dbReference type="EMBL" id="GID54576.1"/>
    </source>
</evidence>
<dbReference type="Pfam" id="PF05729">
    <property type="entry name" value="NACHT"/>
    <property type="match status" value="1"/>
</dbReference>
<protein>
    <recommendedName>
        <fullName evidence="1">NACHT domain-containing protein</fullName>
    </recommendedName>
</protein>
<sequence>MTSTRWLLLWLFASVLFAVAGALVLAALFGPVALLSFGDQVASMAGAVVGALGLAVAVRALTAGPTVDRDGLGPLEDELALVVRRQWEREAVTRGLTDPEPMRLNWQVTISGNGAGERGPERGDVTGIARRWRSLPAPQLVVIGPPGAGKTSAAVLLVCRLLAGRRPGEPVPVLVTAASWNPFRQHFDTWLAEHLLNEYRVLRAPAGSGRATVTRLVEQHRILPVVDGLDELPDRRRAQAIVALRAAVSRDRPIVLTCRTDEYRDLVHEAGQLPHASTMTLEPIPVTRIGDFLAAGRPGDRSRWNPVIEKMRAGQDGPLATTLALPLMVYLARTVYSRPERDPAELLSISSATAIEETLIAAYVPTMYAPRCTAGRLVRFLEDAGHRGVLRQVGLTWQFRHARLQDHLAGPEGSGGGPSAPA</sequence>
<reference evidence="2 3" key="1">
    <citation type="submission" date="2021-01" db="EMBL/GenBank/DDBJ databases">
        <title>Whole genome shotgun sequence of Actinoplanes couchii NBRC 106145.</title>
        <authorList>
            <person name="Komaki H."/>
            <person name="Tamura T."/>
        </authorList>
    </citation>
    <scope>NUCLEOTIDE SEQUENCE [LARGE SCALE GENOMIC DNA]</scope>
    <source>
        <strain evidence="2 3">NBRC 106145</strain>
    </source>
</reference>
<evidence type="ECO:0000313" key="3">
    <source>
        <dbReference type="Proteomes" id="UP000612282"/>
    </source>
</evidence>
<proteinExistence type="predicted"/>
<keyword evidence="3" id="KW-1185">Reference proteome</keyword>
<dbReference type="InterPro" id="IPR007111">
    <property type="entry name" value="NACHT_NTPase"/>
</dbReference>
<dbReference type="Gene3D" id="3.40.50.300">
    <property type="entry name" value="P-loop containing nucleotide triphosphate hydrolases"/>
    <property type="match status" value="1"/>
</dbReference>
<name>A0ABQ3X7U1_9ACTN</name>
<organism evidence="2 3">
    <name type="scientific">Actinoplanes couchii</name>
    <dbReference type="NCBI Taxonomy" id="403638"/>
    <lineage>
        <taxon>Bacteria</taxon>
        <taxon>Bacillati</taxon>
        <taxon>Actinomycetota</taxon>
        <taxon>Actinomycetes</taxon>
        <taxon>Micromonosporales</taxon>
        <taxon>Micromonosporaceae</taxon>
        <taxon>Actinoplanes</taxon>
    </lineage>
</organism>
<accession>A0ABQ3X7U1</accession>
<dbReference type="RefSeq" id="WP_203795678.1">
    <property type="nucleotide sequence ID" value="NZ_BAAAQE010000036.1"/>
</dbReference>
<dbReference type="InterPro" id="IPR027417">
    <property type="entry name" value="P-loop_NTPase"/>
</dbReference>
<comment type="caution">
    <text evidence="2">The sequence shown here is derived from an EMBL/GenBank/DDBJ whole genome shotgun (WGS) entry which is preliminary data.</text>
</comment>
<dbReference type="EMBL" id="BOMG01000042">
    <property type="protein sequence ID" value="GID54576.1"/>
    <property type="molecule type" value="Genomic_DNA"/>
</dbReference>
<gene>
    <name evidence="2" type="ORF">Aco03nite_029800</name>
</gene>